<dbReference type="InterPro" id="IPR025533">
    <property type="entry name" value="DUF4419"/>
</dbReference>
<dbReference type="OMA" id="NASSHIM"/>
<evidence type="ECO:0000313" key="1">
    <source>
        <dbReference type="EMBL" id="EIW74183.1"/>
    </source>
</evidence>
<dbReference type="Proteomes" id="UP000053558">
    <property type="component" value="Unassembled WGS sequence"/>
</dbReference>
<proteinExistence type="predicted"/>
<name>R7SDE3_CONPW</name>
<dbReference type="GeneID" id="19206409"/>
<dbReference type="PANTHER" id="PTHR31252:SF11">
    <property type="entry name" value="DUF4419 DOMAIN-CONTAINING PROTEIN"/>
    <property type="match status" value="1"/>
</dbReference>
<dbReference type="PANTHER" id="PTHR31252">
    <property type="entry name" value="DUF4419 DOMAIN-CONTAINING PROTEIN"/>
    <property type="match status" value="1"/>
</dbReference>
<organism evidence="1 2">
    <name type="scientific">Coniophora puteana (strain RWD-64-598)</name>
    <name type="common">Brown rot fungus</name>
    <dbReference type="NCBI Taxonomy" id="741705"/>
    <lineage>
        <taxon>Eukaryota</taxon>
        <taxon>Fungi</taxon>
        <taxon>Dikarya</taxon>
        <taxon>Basidiomycota</taxon>
        <taxon>Agaricomycotina</taxon>
        <taxon>Agaricomycetes</taxon>
        <taxon>Agaricomycetidae</taxon>
        <taxon>Boletales</taxon>
        <taxon>Coniophorineae</taxon>
        <taxon>Coniophoraceae</taxon>
        <taxon>Coniophora</taxon>
    </lineage>
</organism>
<dbReference type="RefSeq" id="XP_007775551.1">
    <property type="nucleotide sequence ID" value="XM_007777361.1"/>
</dbReference>
<dbReference type="Gene3D" id="1.20.120.1060">
    <property type="match status" value="1"/>
</dbReference>
<protein>
    <recommendedName>
        <fullName evidence="3">DUF4419 domain-containing protein</fullName>
    </recommendedName>
</protein>
<dbReference type="OrthoDB" id="9978173at2759"/>
<dbReference type="EMBL" id="JH711593">
    <property type="protein sequence ID" value="EIW74183.1"/>
    <property type="molecule type" value="Genomic_DNA"/>
</dbReference>
<dbReference type="Pfam" id="PF14388">
    <property type="entry name" value="DUF4419"/>
    <property type="match status" value="1"/>
</dbReference>
<dbReference type="AlphaFoldDB" id="R7SDE3"/>
<dbReference type="KEGG" id="cput:CONPUDRAFT_170209"/>
<accession>R7SDE3</accession>
<evidence type="ECO:0008006" key="3">
    <source>
        <dbReference type="Google" id="ProtNLM"/>
    </source>
</evidence>
<sequence>MYRLTLTHDQSDVSKKAVKIKPANHPAESFDLAHTQRFTKGASPEETAPETILRSACAKQHEQCAELLQSSFGREIDIANIIPQKNGFVHAAIEAYSHHRALVVRPDDVWLSILTQFSVYVNAHAEELRSSFVAHQGKKELVVSAGGDRYSVDFGDMARQMTGLLHKNLVDPELRDWILPIFSTTTITDSTVASIVMMATMKKYFSFKFSLICGIPQVIIDGTKDDWEAILARAEKLKEYGLETAAWYHLLRPVLMRFVQAFEEPSTTGLRGFWGKVAHYHSGGSGPTYLMGWITAFCVFNEDGDWQGPRLQNTEITTDFASLSTQEFASRYFTPHPEGDPFVGDLYLSLDGTFYPHVDSDKVPPGYAEVDVKLDDNGEILDTLLVAGSVGSLISDSGDQSLSKTGERDTVKTLPGWWMFVKNGKVEE</sequence>
<dbReference type="eggNOG" id="ENOG502RPX4">
    <property type="taxonomic scope" value="Eukaryota"/>
</dbReference>
<reference evidence="2" key="1">
    <citation type="journal article" date="2012" name="Science">
        <title>The Paleozoic origin of enzymatic lignin decomposition reconstructed from 31 fungal genomes.</title>
        <authorList>
            <person name="Floudas D."/>
            <person name="Binder M."/>
            <person name="Riley R."/>
            <person name="Barry K."/>
            <person name="Blanchette R.A."/>
            <person name="Henrissat B."/>
            <person name="Martinez A.T."/>
            <person name="Otillar R."/>
            <person name="Spatafora J.W."/>
            <person name="Yadav J.S."/>
            <person name="Aerts A."/>
            <person name="Benoit I."/>
            <person name="Boyd A."/>
            <person name="Carlson A."/>
            <person name="Copeland A."/>
            <person name="Coutinho P.M."/>
            <person name="de Vries R.P."/>
            <person name="Ferreira P."/>
            <person name="Findley K."/>
            <person name="Foster B."/>
            <person name="Gaskell J."/>
            <person name="Glotzer D."/>
            <person name="Gorecki P."/>
            <person name="Heitman J."/>
            <person name="Hesse C."/>
            <person name="Hori C."/>
            <person name="Igarashi K."/>
            <person name="Jurgens J.A."/>
            <person name="Kallen N."/>
            <person name="Kersten P."/>
            <person name="Kohler A."/>
            <person name="Kuees U."/>
            <person name="Kumar T.K.A."/>
            <person name="Kuo A."/>
            <person name="LaButti K."/>
            <person name="Larrondo L.F."/>
            <person name="Lindquist E."/>
            <person name="Ling A."/>
            <person name="Lombard V."/>
            <person name="Lucas S."/>
            <person name="Lundell T."/>
            <person name="Martin R."/>
            <person name="McLaughlin D.J."/>
            <person name="Morgenstern I."/>
            <person name="Morin E."/>
            <person name="Murat C."/>
            <person name="Nagy L.G."/>
            <person name="Nolan M."/>
            <person name="Ohm R.A."/>
            <person name="Patyshakuliyeva A."/>
            <person name="Rokas A."/>
            <person name="Ruiz-Duenas F.J."/>
            <person name="Sabat G."/>
            <person name="Salamov A."/>
            <person name="Samejima M."/>
            <person name="Schmutz J."/>
            <person name="Slot J.C."/>
            <person name="St John F."/>
            <person name="Stenlid J."/>
            <person name="Sun H."/>
            <person name="Sun S."/>
            <person name="Syed K."/>
            <person name="Tsang A."/>
            <person name="Wiebenga A."/>
            <person name="Young D."/>
            <person name="Pisabarro A."/>
            <person name="Eastwood D.C."/>
            <person name="Martin F."/>
            <person name="Cullen D."/>
            <person name="Grigoriev I.V."/>
            <person name="Hibbett D.S."/>
        </authorList>
    </citation>
    <scope>NUCLEOTIDE SEQUENCE [LARGE SCALE GENOMIC DNA]</scope>
    <source>
        <strain evidence="2">RWD-64-598 SS2</strain>
    </source>
</reference>
<keyword evidence="2" id="KW-1185">Reference proteome</keyword>
<evidence type="ECO:0000313" key="2">
    <source>
        <dbReference type="Proteomes" id="UP000053558"/>
    </source>
</evidence>
<gene>
    <name evidence="1" type="ORF">CONPUDRAFT_170209</name>
</gene>